<reference evidence="6" key="2">
    <citation type="submission" date="2020-09" db="EMBL/GenBank/DDBJ databases">
        <authorList>
            <person name="Sun Q."/>
            <person name="Zhou Y."/>
        </authorList>
    </citation>
    <scope>NUCLEOTIDE SEQUENCE</scope>
    <source>
        <strain evidence="6">CGMCC 1.15388</strain>
    </source>
</reference>
<dbReference type="InterPro" id="IPR023753">
    <property type="entry name" value="FAD/NAD-binding_dom"/>
</dbReference>
<name>A0A917AWE4_9MICC</name>
<dbReference type="SUPFAM" id="SSF51905">
    <property type="entry name" value="FAD/NAD(P)-binding domain"/>
    <property type="match status" value="1"/>
</dbReference>
<evidence type="ECO:0000256" key="3">
    <source>
        <dbReference type="ARBA" id="ARBA00022827"/>
    </source>
</evidence>
<comment type="caution">
    <text evidence="6">The sequence shown here is derived from an EMBL/GenBank/DDBJ whole genome shotgun (WGS) entry which is preliminary data.</text>
</comment>
<gene>
    <name evidence="6" type="ORF">GCM10011401_23860</name>
</gene>
<keyword evidence="4" id="KW-0560">Oxidoreductase</keyword>
<accession>A0A917AWE4</accession>
<dbReference type="EMBL" id="BMIS01000013">
    <property type="protein sequence ID" value="GGE75752.1"/>
    <property type="molecule type" value="Genomic_DNA"/>
</dbReference>
<dbReference type="PANTHER" id="PTHR43557:SF2">
    <property type="entry name" value="RIESKE DOMAIN-CONTAINING PROTEIN-RELATED"/>
    <property type="match status" value="1"/>
</dbReference>
<keyword evidence="7" id="KW-1185">Reference proteome</keyword>
<protein>
    <recommendedName>
        <fullName evidence="5">FAD/NAD(P)-binding domain-containing protein</fullName>
    </recommendedName>
</protein>
<dbReference type="InterPro" id="IPR036188">
    <property type="entry name" value="FAD/NAD-bd_sf"/>
</dbReference>
<dbReference type="Pfam" id="PF07992">
    <property type="entry name" value="Pyr_redox_2"/>
    <property type="match status" value="1"/>
</dbReference>
<evidence type="ECO:0000256" key="1">
    <source>
        <dbReference type="ARBA" id="ARBA00001974"/>
    </source>
</evidence>
<keyword evidence="2" id="KW-0285">Flavoprotein</keyword>
<dbReference type="Proteomes" id="UP000633136">
    <property type="component" value="Unassembled WGS sequence"/>
</dbReference>
<proteinExistence type="predicted"/>
<dbReference type="InterPro" id="IPR050446">
    <property type="entry name" value="FAD-oxidoreductase/Apoptosis"/>
</dbReference>
<organism evidence="6 7">
    <name type="scientific">Nesterenkonia cremea</name>
    <dbReference type="NCBI Taxonomy" id="1882340"/>
    <lineage>
        <taxon>Bacteria</taxon>
        <taxon>Bacillati</taxon>
        <taxon>Actinomycetota</taxon>
        <taxon>Actinomycetes</taxon>
        <taxon>Micrococcales</taxon>
        <taxon>Micrococcaceae</taxon>
        <taxon>Nesterenkonia</taxon>
    </lineage>
</organism>
<dbReference type="GO" id="GO:0005737">
    <property type="term" value="C:cytoplasm"/>
    <property type="evidence" value="ECO:0007669"/>
    <property type="project" value="TreeGrafter"/>
</dbReference>
<comment type="cofactor">
    <cofactor evidence="1">
        <name>FAD</name>
        <dbReference type="ChEBI" id="CHEBI:57692"/>
    </cofactor>
</comment>
<dbReference type="GO" id="GO:0016651">
    <property type="term" value="F:oxidoreductase activity, acting on NAD(P)H"/>
    <property type="evidence" value="ECO:0007669"/>
    <property type="project" value="TreeGrafter"/>
</dbReference>
<dbReference type="Gene3D" id="3.50.50.60">
    <property type="entry name" value="FAD/NAD(P)-binding domain"/>
    <property type="match status" value="2"/>
</dbReference>
<feature type="domain" description="FAD/NAD(P)-binding" evidence="5">
    <location>
        <begin position="35"/>
        <end position="107"/>
    </location>
</feature>
<evidence type="ECO:0000259" key="5">
    <source>
        <dbReference type="Pfam" id="PF07992"/>
    </source>
</evidence>
<reference evidence="6" key="1">
    <citation type="journal article" date="2014" name="Int. J. Syst. Evol. Microbiol.">
        <title>Complete genome sequence of Corynebacterium casei LMG S-19264T (=DSM 44701T), isolated from a smear-ripened cheese.</title>
        <authorList>
            <consortium name="US DOE Joint Genome Institute (JGI-PGF)"/>
            <person name="Walter F."/>
            <person name="Albersmeier A."/>
            <person name="Kalinowski J."/>
            <person name="Ruckert C."/>
        </authorList>
    </citation>
    <scope>NUCLEOTIDE SEQUENCE</scope>
    <source>
        <strain evidence="6">CGMCC 1.15388</strain>
    </source>
</reference>
<dbReference type="AlphaFoldDB" id="A0A917AWE4"/>
<sequence length="208" mass="21794">MRAYGVSFRDVESLVDSCSDRVAPAAMTGSGSGVRERALMLEAIGSVPNVEWLSGNGIDVSDGVLVDGDLRCRAYEGVFAAGDVARYSCACAKRATSRAELWGSAVTSGDAAGSSVVDFLGGRARRKSLSHIHLATTEVFGLRVQTMGNVASSDTSEVAVGDVDDLESGVLMRFYASCELVGVVCVAPGGELTQRFQKEAAALQQKCR</sequence>
<evidence type="ECO:0000256" key="4">
    <source>
        <dbReference type="ARBA" id="ARBA00023002"/>
    </source>
</evidence>
<evidence type="ECO:0000313" key="6">
    <source>
        <dbReference type="EMBL" id="GGE75752.1"/>
    </source>
</evidence>
<evidence type="ECO:0000256" key="2">
    <source>
        <dbReference type="ARBA" id="ARBA00022630"/>
    </source>
</evidence>
<dbReference type="PANTHER" id="PTHR43557">
    <property type="entry name" value="APOPTOSIS-INDUCING FACTOR 1"/>
    <property type="match status" value="1"/>
</dbReference>
<keyword evidence="3" id="KW-0274">FAD</keyword>
<evidence type="ECO:0000313" key="7">
    <source>
        <dbReference type="Proteomes" id="UP000633136"/>
    </source>
</evidence>